<evidence type="ECO:0000256" key="1">
    <source>
        <dbReference type="SAM" id="SignalP"/>
    </source>
</evidence>
<sequence length="170" mass="19303">MQLSILPKMMAVIALSTIISSAFGAEKVLCVVTNDIDKEVGKMVVDYDEESRVVTHLYKERWVDNKRVERVEMNSKDLLGDGIVLNRKDKYITVRIYSHNFDESSGGVLFLDTLYNGVNGQRKEYTIEATMDGSDAVMTYNKQPFNRMHFVAKRSPILGVIGIEKVNFTK</sequence>
<feature type="chain" id="PRO_5046040778" description="DUF4468 domain-containing protein" evidence="1">
    <location>
        <begin position="25"/>
        <end position="170"/>
    </location>
</feature>
<protein>
    <recommendedName>
        <fullName evidence="4">DUF4468 domain-containing protein</fullName>
    </recommendedName>
</protein>
<accession>A0ABU5VTX0</accession>
<name>A0ABU5VTX0_9BACT</name>
<dbReference type="RefSeq" id="WP_323576207.1">
    <property type="nucleotide sequence ID" value="NZ_JAYGJQ010000001.1"/>
</dbReference>
<evidence type="ECO:0000313" key="3">
    <source>
        <dbReference type="Proteomes" id="UP001302274"/>
    </source>
</evidence>
<organism evidence="2 3">
    <name type="scientific">Bacteriovorax antarcticus</name>
    <dbReference type="NCBI Taxonomy" id="3088717"/>
    <lineage>
        <taxon>Bacteria</taxon>
        <taxon>Pseudomonadati</taxon>
        <taxon>Bdellovibrionota</taxon>
        <taxon>Bacteriovoracia</taxon>
        <taxon>Bacteriovoracales</taxon>
        <taxon>Bacteriovoracaceae</taxon>
        <taxon>Bacteriovorax</taxon>
    </lineage>
</organism>
<keyword evidence="1" id="KW-0732">Signal</keyword>
<proteinExistence type="predicted"/>
<dbReference type="Proteomes" id="UP001302274">
    <property type="component" value="Unassembled WGS sequence"/>
</dbReference>
<reference evidence="2 3" key="1">
    <citation type="submission" date="2023-11" db="EMBL/GenBank/DDBJ databases">
        <title>A Novel Polar Bacteriovorax (B. antarcticus) Isolated from the Biocrust in Antarctica.</title>
        <authorList>
            <person name="Mun W."/>
            <person name="Choi S.Y."/>
            <person name="Mitchell R.J."/>
        </authorList>
    </citation>
    <scope>NUCLEOTIDE SEQUENCE [LARGE SCALE GENOMIC DNA]</scope>
    <source>
        <strain evidence="2 3">PP10</strain>
    </source>
</reference>
<dbReference type="EMBL" id="JAYGJQ010000001">
    <property type="protein sequence ID" value="MEA9356503.1"/>
    <property type="molecule type" value="Genomic_DNA"/>
</dbReference>
<comment type="caution">
    <text evidence="2">The sequence shown here is derived from an EMBL/GenBank/DDBJ whole genome shotgun (WGS) entry which is preliminary data.</text>
</comment>
<keyword evidence="3" id="KW-1185">Reference proteome</keyword>
<evidence type="ECO:0008006" key="4">
    <source>
        <dbReference type="Google" id="ProtNLM"/>
    </source>
</evidence>
<gene>
    <name evidence="2" type="ORF">SHI21_09825</name>
</gene>
<feature type="signal peptide" evidence="1">
    <location>
        <begin position="1"/>
        <end position="24"/>
    </location>
</feature>
<evidence type="ECO:0000313" key="2">
    <source>
        <dbReference type="EMBL" id="MEA9356503.1"/>
    </source>
</evidence>